<dbReference type="EMBL" id="KN826253">
    <property type="protein sequence ID" value="KIK79541.1"/>
    <property type="molecule type" value="Genomic_DNA"/>
</dbReference>
<evidence type="ECO:0000313" key="2">
    <source>
        <dbReference type="Proteomes" id="UP000054538"/>
    </source>
</evidence>
<gene>
    <name evidence="1" type="ORF">PAXRUDRAFT_276459</name>
</gene>
<dbReference type="Proteomes" id="UP000054538">
    <property type="component" value="Unassembled WGS sequence"/>
</dbReference>
<reference evidence="2" key="2">
    <citation type="submission" date="2015-01" db="EMBL/GenBank/DDBJ databases">
        <title>Evolutionary Origins and Diversification of the Mycorrhizal Mutualists.</title>
        <authorList>
            <consortium name="DOE Joint Genome Institute"/>
            <consortium name="Mycorrhizal Genomics Consortium"/>
            <person name="Kohler A."/>
            <person name="Kuo A."/>
            <person name="Nagy L.G."/>
            <person name="Floudas D."/>
            <person name="Copeland A."/>
            <person name="Barry K.W."/>
            <person name="Cichocki N."/>
            <person name="Veneault-Fourrey C."/>
            <person name="LaButti K."/>
            <person name="Lindquist E.A."/>
            <person name="Lipzen A."/>
            <person name="Lundell T."/>
            <person name="Morin E."/>
            <person name="Murat C."/>
            <person name="Riley R."/>
            <person name="Ohm R."/>
            <person name="Sun H."/>
            <person name="Tunlid A."/>
            <person name="Henrissat B."/>
            <person name="Grigoriev I.V."/>
            <person name="Hibbett D.S."/>
            <person name="Martin F."/>
        </authorList>
    </citation>
    <scope>NUCLEOTIDE SEQUENCE [LARGE SCALE GENOMIC DNA]</scope>
    <source>
        <strain evidence="2">Ve08.2h10</strain>
    </source>
</reference>
<protein>
    <submittedName>
        <fullName evidence="1">Uncharacterized protein</fullName>
    </submittedName>
</protein>
<keyword evidence="2" id="KW-1185">Reference proteome</keyword>
<dbReference type="HOGENOM" id="CLU_2427691_0_0_1"/>
<dbReference type="InParanoid" id="A0A0D0D791"/>
<accession>A0A0D0D791</accession>
<evidence type="ECO:0000313" key="1">
    <source>
        <dbReference type="EMBL" id="KIK79541.1"/>
    </source>
</evidence>
<dbReference type="Gene3D" id="3.30.40.10">
    <property type="entry name" value="Zinc/RING finger domain, C3HC4 (zinc finger)"/>
    <property type="match status" value="1"/>
</dbReference>
<reference evidence="1 2" key="1">
    <citation type="submission" date="2014-04" db="EMBL/GenBank/DDBJ databases">
        <authorList>
            <consortium name="DOE Joint Genome Institute"/>
            <person name="Kuo A."/>
            <person name="Kohler A."/>
            <person name="Jargeat P."/>
            <person name="Nagy L.G."/>
            <person name="Floudas D."/>
            <person name="Copeland A."/>
            <person name="Barry K.W."/>
            <person name="Cichocki N."/>
            <person name="Veneault-Fourrey C."/>
            <person name="LaButti K."/>
            <person name="Lindquist E.A."/>
            <person name="Lipzen A."/>
            <person name="Lundell T."/>
            <person name="Morin E."/>
            <person name="Murat C."/>
            <person name="Sun H."/>
            <person name="Tunlid A."/>
            <person name="Henrissat B."/>
            <person name="Grigoriev I.V."/>
            <person name="Hibbett D.S."/>
            <person name="Martin F."/>
            <person name="Nordberg H.P."/>
            <person name="Cantor M.N."/>
            <person name="Hua S.X."/>
        </authorList>
    </citation>
    <scope>NUCLEOTIDE SEQUENCE [LARGE SCALE GENOMIC DNA]</scope>
    <source>
        <strain evidence="1 2">Ve08.2h10</strain>
    </source>
</reference>
<name>A0A0D0D791_9AGAM</name>
<sequence length="91" mass="10132">MEQRSLPMLLSPLTQSMLSLPILTSEARVLVCDPCDWGSNISTFLNLQLHLLTLQLEFCIMCQDGGELYRCDDCLRVMCTRCVFSASAAIG</sequence>
<proteinExistence type="predicted"/>
<dbReference type="InterPro" id="IPR013083">
    <property type="entry name" value="Znf_RING/FYVE/PHD"/>
</dbReference>
<dbReference type="AlphaFoldDB" id="A0A0D0D791"/>
<organism evidence="1 2">
    <name type="scientific">Paxillus rubicundulus Ve08.2h10</name>
    <dbReference type="NCBI Taxonomy" id="930991"/>
    <lineage>
        <taxon>Eukaryota</taxon>
        <taxon>Fungi</taxon>
        <taxon>Dikarya</taxon>
        <taxon>Basidiomycota</taxon>
        <taxon>Agaricomycotina</taxon>
        <taxon>Agaricomycetes</taxon>
        <taxon>Agaricomycetidae</taxon>
        <taxon>Boletales</taxon>
        <taxon>Paxilineae</taxon>
        <taxon>Paxillaceae</taxon>
        <taxon>Paxillus</taxon>
    </lineage>
</organism>